<gene>
    <name evidence="2" type="ORF">EJ995_02775</name>
</gene>
<dbReference type="OrthoDB" id="1144443at2"/>
<keyword evidence="1" id="KW-1133">Transmembrane helix</keyword>
<accession>A0A3S9MVQ1</accession>
<reference evidence="2 3" key="1">
    <citation type="submission" date="2018-12" db="EMBL/GenBank/DDBJ databases">
        <title>Complete genome of Nonlabens sp. MJ115.</title>
        <authorList>
            <person name="Choi H.S."/>
            <person name="Jung J."/>
        </authorList>
    </citation>
    <scope>NUCLEOTIDE SEQUENCE [LARGE SCALE GENOMIC DNA]</scope>
    <source>
        <strain evidence="2 3">MJ115</strain>
    </source>
</reference>
<evidence type="ECO:0000256" key="1">
    <source>
        <dbReference type="SAM" id="Phobius"/>
    </source>
</evidence>
<dbReference type="AlphaFoldDB" id="A0A3S9MVQ1"/>
<dbReference type="Proteomes" id="UP000279600">
    <property type="component" value="Chromosome"/>
</dbReference>
<evidence type="ECO:0000313" key="2">
    <source>
        <dbReference type="EMBL" id="AZQ43209.1"/>
    </source>
</evidence>
<protein>
    <submittedName>
        <fullName evidence="2">Uncharacterized protein</fullName>
    </submittedName>
</protein>
<keyword evidence="1" id="KW-0812">Transmembrane</keyword>
<dbReference type="RefSeq" id="WP_126445392.1">
    <property type="nucleotide sequence ID" value="NZ_CP034549.1"/>
</dbReference>
<sequence length="77" mass="8889">MAPKYKTFGVYLICFLGVFVITHYITVGFFTEPTFWTTFIPIAVAMIVSPKPHIEETVSGKRYGLKSLFSPKIYWFD</sequence>
<name>A0A3S9MVQ1_9FLAO</name>
<proteinExistence type="predicted"/>
<organism evidence="2 3">
    <name type="scientific">Nonlabens ponticola</name>
    <dbReference type="NCBI Taxonomy" id="2496866"/>
    <lineage>
        <taxon>Bacteria</taxon>
        <taxon>Pseudomonadati</taxon>
        <taxon>Bacteroidota</taxon>
        <taxon>Flavobacteriia</taxon>
        <taxon>Flavobacteriales</taxon>
        <taxon>Flavobacteriaceae</taxon>
        <taxon>Nonlabens</taxon>
    </lineage>
</organism>
<keyword evidence="3" id="KW-1185">Reference proteome</keyword>
<keyword evidence="1" id="KW-0472">Membrane</keyword>
<dbReference type="KEGG" id="noj:EJ995_02775"/>
<dbReference type="EMBL" id="CP034549">
    <property type="protein sequence ID" value="AZQ43209.1"/>
    <property type="molecule type" value="Genomic_DNA"/>
</dbReference>
<feature type="transmembrane region" description="Helical" evidence="1">
    <location>
        <begin position="7"/>
        <end position="27"/>
    </location>
</feature>
<evidence type="ECO:0000313" key="3">
    <source>
        <dbReference type="Proteomes" id="UP000279600"/>
    </source>
</evidence>